<dbReference type="EMBL" id="ML770253">
    <property type="protein sequence ID" value="KAE9384010.1"/>
    <property type="molecule type" value="Genomic_DNA"/>
</dbReference>
<dbReference type="AlphaFoldDB" id="A0A6A4GF10"/>
<sequence>AFHLHIHILWGLFSQDDVPPPVSTLTTDNFQQQFQSSDDIRAHVENLIDANRVEEAHLFIMFNAVANLGLICWQPDVLGTVESIYNALHEHLAISTFKTVATTFGYTSMNANLSFLSNYSFLVKLYRSFVFGLMAEKALKEGKATGGVAMENECRNMY</sequence>
<accession>A0A6A4GF10</accession>
<dbReference type="Proteomes" id="UP000799118">
    <property type="component" value="Unassembled WGS sequence"/>
</dbReference>
<evidence type="ECO:0000313" key="2">
    <source>
        <dbReference type="Proteomes" id="UP000799118"/>
    </source>
</evidence>
<gene>
    <name evidence="1" type="ORF">BT96DRAFT_842951</name>
</gene>
<proteinExistence type="predicted"/>
<keyword evidence="2" id="KW-1185">Reference proteome</keyword>
<name>A0A6A4GF10_9AGAR</name>
<feature type="non-terminal residue" evidence="1">
    <location>
        <position position="1"/>
    </location>
</feature>
<dbReference type="OrthoDB" id="3056461at2759"/>
<reference evidence="1" key="1">
    <citation type="journal article" date="2019" name="Environ. Microbiol.">
        <title>Fungal ecological strategies reflected in gene transcription - a case study of two litter decomposers.</title>
        <authorList>
            <person name="Barbi F."/>
            <person name="Kohler A."/>
            <person name="Barry K."/>
            <person name="Baskaran P."/>
            <person name="Daum C."/>
            <person name="Fauchery L."/>
            <person name="Ihrmark K."/>
            <person name="Kuo A."/>
            <person name="LaButti K."/>
            <person name="Lipzen A."/>
            <person name="Morin E."/>
            <person name="Grigoriev I.V."/>
            <person name="Henrissat B."/>
            <person name="Lindahl B."/>
            <person name="Martin F."/>
        </authorList>
    </citation>
    <scope>NUCLEOTIDE SEQUENCE</scope>
    <source>
        <strain evidence="1">JB14</strain>
    </source>
</reference>
<protein>
    <submittedName>
        <fullName evidence="1">Uncharacterized protein</fullName>
    </submittedName>
</protein>
<organism evidence="1 2">
    <name type="scientific">Gymnopus androsaceus JB14</name>
    <dbReference type="NCBI Taxonomy" id="1447944"/>
    <lineage>
        <taxon>Eukaryota</taxon>
        <taxon>Fungi</taxon>
        <taxon>Dikarya</taxon>
        <taxon>Basidiomycota</taxon>
        <taxon>Agaricomycotina</taxon>
        <taxon>Agaricomycetes</taxon>
        <taxon>Agaricomycetidae</taxon>
        <taxon>Agaricales</taxon>
        <taxon>Marasmiineae</taxon>
        <taxon>Omphalotaceae</taxon>
        <taxon>Gymnopus</taxon>
    </lineage>
</organism>
<evidence type="ECO:0000313" key="1">
    <source>
        <dbReference type="EMBL" id="KAE9384010.1"/>
    </source>
</evidence>